<evidence type="ECO:0000256" key="2">
    <source>
        <dbReference type="SAM" id="SignalP"/>
    </source>
</evidence>
<gene>
    <name evidence="3" type="ORF">R7226_30770</name>
</gene>
<evidence type="ECO:0008006" key="5">
    <source>
        <dbReference type="Google" id="ProtNLM"/>
    </source>
</evidence>
<dbReference type="RefSeq" id="WP_318601368.1">
    <property type="nucleotide sequence ID" value="NZ_JAWSTH010000180.1"/>
</dbReference>
<feature type="region of interest" description="Disordered" evidence="1">
    <location>
        <begin position="128"/>
        <end position="158"/>
    </location>
</feature>
<evidence type="ECO:0000256" key="1">
    <source>
        <dbReference type="SAM" id="MobiDB-lite"/>
    </source>
</evidence>
<feature type="signal peptide" evidence="2">
    <location>
        <begin position="1"/>
        <end position="30"/>
    </location>
</feature>
<proteinExistence type="predicted"/>
<accession>A0ABU4I024</accession>
<sequence length="158" mass="16833">MDIRRSTRIATLVVALLALACASFSATATAHRGSDDDSAKAGRTVVLGTVATVDASARTFTLTVKGHKWHRGGKHHRFARAAHRGDGKRLRGGQTRTVTVRANELALPAVGQKLLVKGTTLEDGTVSATELKQFSGEGKGDCNGRDHDDDDDRRGDDD</sequence>
<organism evidence="3 4">
    <name type="scientific">Conexibacter stalactiti</name>
    <dbReference type="NCBI Taxonomy" id="1940611"/>
    <lineage>
        <taxon>Bacteria</taxon>
        <taxon>Bacillati</taxon>
        <taxon>Actinomycetota</taxon>
        <taxon>Thermoleophilia</taxon>
        <taxon>Solirubrobacterales</taxon>
        <taxon>Conexibacteraceae</taxon>
        <taxon>Conexibacter</taxon>
    </lineage>
</organism>
<reference evidence="3 4" key="2">
    <citation type="submission" date="2023-10" db="EMBL/GenBank/DDBJ databases">
        <authorList>
            <person name="Han X.F."/>
        </authorList>
    </citation>
    <scope>NUCLEOTIDE SEQUENCE [LARGE SCALE GENOMIC DNA]</scope>
    <source>
        <strain evidence="3 4">KCTC 39840</strain>
    </source>
</reference>
<keyword evidence="2" id="KW-0732">Signal</keyword>
<dbReference type="Proteomes" id="UP001284601">
    <property type="component" value="Unassembled WGS sequence"/>
</dbReference>
<evidence type="ECO:0000313" key="3">
    <source>
        <dbReference type="EMBL" id="MDW5598783.1"/>
    </source>
</evidence>
<name>A0ABU4I024_9ACTN</name>
<protein>
    <recommendedName>
        <fullName evidence="5">DUF5666 domain-containing protein</fullName>
    </recommendedName>
</protein>
<evidence type="ECO:0000313" key="4">
    <source>
        <dbReference type="Proteomes" id="UP001284601"/>
    </source>
</evidence>
<dbReference type="PROSITE" id="PS51257">
    <property type="entry name" value="PROKAR_LIPOPROTEIN"/>
    <property type="match status" value="1"/>
</dbReference>
<reference evidence="4" key="1">
    <citation type="submission" date="2023-07" db="EMBL/GenBank/DDBJ databases">
        <title>Conexibacter stalactiti sp. nov., isolated from stalactites in a lava cave and emended description of the genus Conexibacter.</title>
        <authorList>
            <person name="Lee S.D."/>
        </authorList>
    </citation>
    <scope>NUCLEOTIDE SEQUENCE [LARGE SCALE GENOMIC DNA]</scope>
    <source>
        <strain evidence="4">KCTC 39840</strain>
    </source>
</reference>
<keyword evidence="4" id="KW-1185">Reference proteome</keyword>
<dbReference type="EMBL" id="JAWSTH010000180">
    <property type="protein sequence ID" value="MDW5598783.1"/>
    <property type="molecule type" value="Genomic_DNA"/>
</dbReference>
<comment type="caution">
    <text evidence="3">The sequence shown here is derived from an EMBL/GenBank/DDBJ whole genome shotgun (WGS) entry which is preliminary data.</text>
</comment>
<feature type="chain" id="PRO_5045213913" description="DUF5666 domain-containing protein" evidence="2">
    <location>
        <begin position="31"/>
        <end position="158"/>
    </location>
</feature>
<feature type="compositionally biased region" description="Basic and acidic residues" evidence="1">
    <location>
        <begin position="138"/>
        <end position="158"/>
    </location>
</feature>